<feature type="transmembrane region" description="Helical" evidence="1">
    <location>
        <begin position="12"/>
        <end position="34"/>
    </location>
</feature>
<accession>A0A2T8HF25</accession>
<gene>
    <name evidence="2" type="ORF">DC487_16455</name>
</gene>
<reference evidence="2 3" key="1">
    <citation type="submission" date="2018-04" db="EMBL/GenBank/DDBJ databases">
        <title>Sphingobacterium cortibacter sp. nov.</title>
        <authorList>
            <person name="Li Y."/>
        </authorList>
    </citation>
    <scope>NUCLEOTIDE SEQUENCE [LARGE SCALE GENOMIC DNA]</scope>
    <source>
        <strain evidence="2 3">2c-3</strain>
    </source>
</reference>
<protein>
    <submittedName>
        <fullName evidence="2">Cell division protein FtsQ</fullName>
    </submittedName>
</protein>
<keyword evidence="1" id="KW-1133">Transmembrane helix</keyword>
<evidence type="ECO:0000256" key="1">
    <source>
        <dbReference type="SAM" id="Phobius"/>
    </source>
</evidence>
<dbReference type="OrthoDB" id="1466667at2"/>
<keyword evidence="2" id="KW-0131">Cell cycle</keyword>
<evidence type="ECO:0000313" key="2">
    <source>
        <dbReference type="EMBL" id="PVH24036.1"/>
    </source>
</evidence>
<keyword evidence="3" id="KW-1185">Reference proteome</keyword>
<keyword evidence="1" id="KW-0812">Transmembrane</keyword>
<keyword evidence="1" id="KW-0472">Membrane</keyword>
<dbReference type="AlphaFoldDB" id="A0A2T8HF25"/>
<dbReference type="RefSeq" id="WP_116777072.1">
    <property type="nucleotide sequence ID" value="NZ_QDKG01000008.1"/>
</dbReference>
<name>A0A2T8HF25_9SPHI</name>
<sequence>MLNWLKNIPWRLIGSITLGLAAFVGVMMLMGLVARKDAAQSCTALQIMVEGKETFIDQADITAIIENQYGKVVGRQLLDIPLQKIEASLKALPYVSNADIHVDINGVMKVSVQQRAILLRVINRVGQEFYVDTEGKKIPTTLKYVPHTIVANGYIRESFGKPLEAIESPVVEDLAAIVRHINTSELWSNQVVQLYVNEKGDIELVPRVGDQDLILGNAQDLDDKLRRLEIFYQRILPRVGTEAYSKVNVKYADQIICERYGDWFIDSLQMKMNK</sequence>
<evidence type="ECO:0000313" key="3">
    <source>
        <dbReference type="Proteomes" id="UP000245627"/>
    </source>
</evidence>
<organism evidence="2 3">
    <name type="scientific">Sphingobacterium corticibacter</name>
    <dbReference type="NCBI Taxonomy" id="2171749"/>
    <lineage>
        <taxon>Bacteria</taxon>
        <taxon>Pseudomonadati</taxon>
        <taxon>Bacteroidota</taxon>
        <taxon>Sphingobacteriia</taxon>
        <taxon>Sphingobacteriales</taxon>
        <taxon>Sphingobacteriaceae</taxon>
        <taxon>Sphingobacterium</taxon>
    </lineage>
</organism>
<dbReference type="EMBL" id="QDKG01000008">
    <property type="protein sequence ID" value="PVH24036.1"/>
    <property type="molecule type" value="Genomic_DNA"/>
</dbReference>
<dbReference type="Proteomes" id="UP000245627">
    <property type="component" value="Unassembled WGS sequence"/>
</dbReference>
<comment type="caution">
    <text evidence="2">The sequence shown here is derived from an EMBL/GenBank/DDBJ whole genome shotgun (WGS) entry which is preliminary data.</text>
</comment>
<proteinExistence type="predicted"/>
<keyword evidence="2" id="KW-0132">Cell division</keyword>
<dbReference type="GO" id="GO:0051301">
    <property type="term" value="P:cell division"/>
    <property type="evidence" value="ECO:0007669"/>
    <property type="project" value="UniProtKB-KW"/>
</dbReference>